<dbReference type="Proteomes" id="UP001230188">
    <property type="component" value="Unassembled WGS sequence"/>
</dbReference>
<dbReference type="AlphaFoldDB" id="A0AAD7UJX9"/>
<feature type="compositionally biased region" description="Basic and acidic residues" evidence="1">
    <location>
        <begin position="73"/>
        <end position="90"/>
    </location>
</feature>
<comment type="caution">
    <text evidence="2">The sequence shown here is derived from an EMBL/GenBank/DDBJ whole genome shotgun (WGS) entry which is preliminary data.</text>
</comment>
<reference evidence="2" key="1">
    <citation type="submission" date="2023-01" db="EMBL/GenBank/DDBJ databases">
        <title>Metagenome sequencing of chrysophaentin producing Chrysophaeum taylorii.</title>
        <authorList>
            <person name="Davison J."/>
            <person name="Bewley C."/>
        </authorList>
    </citation>
    <scope>NUCLEOTIDE SEQUENCE</scope>
    <source>
        <strain evidence="2">NIES-1699</strain>
    </source>
</reference>
<protein>
    <submittedName>
        <fullName evidence="2">Uncharacterized protein</fullName>
    </submittedName>
</protein>
<organism evidence="2 3">
    <name type="scientific">Chrysophaeum taylorii</name>
    <dbReference type="NCBI Taxonomy" id="2483200"/>
    <lineage>
        <taxon>Eukaryota</taxon>
        <taxon>Sar</taxon>
        <taxon>Stramenopiles</taxon>
        <taxon>Ochrophyta</taxon>
        <taxon>Pelagophyceae</taxon>
        <taxon>Pelagomonadales</taxon>
        <taxon>Pelagomonadaceae</taxon>
        <taxon>Chrysophaeum</taxon>
    </lineage>
</organism>
<evidence type="ECO:0000313" key="3">
    <source>
        <dbReference type="Proteomes" id="UP001230188"/>
    </source>
</evidence>
<dbReference type="EMBL" id="JAQMWT010000153">
    <property type="protein sequence ID" value="KAJ8609080.1"/>
    <property type="molecule type" value="Genomic_DNA"/>
</dbReference>
<name>A0AAD7UJX9_9STRA</name>
<proteinExistence type="predicted"/>
<keyword evidence="3" id="KW-1185">Reference proteome</keyword>
<feature type="compositionally biased region" description="Basic residues" evidence="1">
    <location>
        <begin position="202"/>
        <end position="212"/>
    </location>
</feature>
<gene>
    <name evidence="2" type="ORF">CTAYLR_010238</name>
</gene>
<feature type="region of interest" description="Disordered" evidence="1">
    <location>
        <begin position="62"/>
        <end position="92"/>
    </location>
</feature>
<evidence type="ECO:0000313" key="2">
    <source>
        <dbReference type="EMBL" id="KAJ8609080.1"/>
    </source>
</evidence>
<feature type="region of interest" description="Disordered" evidence="1">
    <location>
        <begin position="168"/>
        <end position="212"/>
    </location>
</feature>
<feature type="compositionally biased region" description="Basic and acidic residues" evidence="1">
    <location>
        <begin position="182"/>
        <end position="201"/>
    </location>
</feature>
<sequence length="212" mass="24037">MRPAKRFRPVQPSHDSEDVALGAAAARLLTREVLPIPYDAPARSGRVALHNERFLRAMLQSTEAHNRRLPGARPREAPNPDKDRREKPKSVEVTLEDDRDAGIIFEQHPSGRPVVRGLTAWARPEIVQHVVPGMLLSRIAGVKCKAIKYDATLDLVRALEKPLKLTFKAPKETKRSPAAAEEPLRNDGSETNREGRRERVHERRRRRRRGDS</sequence>
<accession>A0AAD7UJX9</accession>
<evidence type="ECO:0000256" key="1">
    <source>
        <dbReference type="SAM" id="MobiDB-lite"/>
    </source>
</evidence>